<name>A0A6M1TMM9_9RHOB</name>
<proteinExistence type="predicted"/>
<accession>A0A6M1TMM9</accession>
<dbReference type="RefSeq" id="WP_165046380.1">
    <property type="nucleotide sequence ID" value="NZ_JAALFE010000001.1"/>
</dbReference>
<keyword evidence="2" id="KW-1185">Reference proteome</keyword>
<evidence type="ECO:0000313" key="2">
    <source>
        <dbReference type="Proteomes" id="UP000474758"/>
    </source>
</evidence>
<dbReference type="Proteomes" id="UP000474758">
    <property type="component" value="Unassembled WGS sequence"/>
</dbReference>
<dbReference type="EMBL" id="JAALFE010000001">
    <property type="protein sequence ID" value="NGQ89268.1"/>
    <property type="molecule type" value="Genomic_DNA"/>
</dbReference>
<reference evidence="1 2" key="1">
    <citation type="submission" date="2020-02" db="EMBL/GenBank/DDBJ databases">
        <title>Rhodobacter translucens sp. nov., a novel bacterium isolated from activated sludge.</title>
        <authorList>
            <person name="Liu J."/>
        </authorList>
    </citation>
    <scope>NUCLEOTIDE SEQUENCE [LARGE SCALE GENOMIC DNA]</scope>
    <source>
        <strain evidence="1 2">HX-7-19</strain>
    </source>
</reference>
<organism evidence="1 2">
    <name type="scientific">Paragemmobacter kunshanensis</name>
    <dbReference type="NCBI Taxonomy" id="2583234"/>
    <lineage>
        <taxon>Bacteria</taxon>
        <taxon>Pseudomonadati</taxon>
        <taxon>Pseudomonadota</taxon>
        <taxon>Alphaproteobacteria</taxon>
        <taxon>Rhodobacterales</taxon>
        <taxon>Paracoccaceae</taxon>
        <taxon>Paragemmobacter</taxon>
    </lineage>
</organism>
<comment type="caution">
    <text evidence="1">The sequence shown here is derived from an EMBL/GenBank/DDBJ whole genome shotgun (WGS) entry which is preliminary data.</text>
</comment>
<dbReference type="AlphaFoldDB" id="A0A6M1TMM9"/>
<protein>
    <submittedName>
        <fullName evidence="1">Uncharacterized protein</fullName>
    </submittedName>
</protein>
<evidence type="ECO:0000313" key="1">
    <source>
        <dbReference type="EMBL" id="NGQ89268.1"/>
    </source>
</evidence>
<sequence length="69" mass="7967">MDPNIIIADIERYARDAGLKPTTICQLALGNPRYFDRLRSRIGRFPEEAERLRQWMAEHPIPDSKAKAS</sequence>
<gene>
    <name evidence="1" type="ORF">G5V65_00045</name>
</gene>